<dbReference type="SMART" id="SM00406">
    <property type="entry name" value="IGv"/>
    <property type="match status" value="1"/>
</dbReference>
<proteinExistence type="predicted"/>
<dbReference type="GO" id="GO:0002250">
    <property type="term" value="P:adaptive immune response"/>
    <property type="evidence" value="ECO:0007669"/>
    <property type="project" value="UniProtKB-KW"/>
</dbReference>
<dbReference type="Gene3D" id="2.60.40.10">
    <property type="entry name" value="Immunoglobulins"/>
    <property type="match status" value="1"/>
</dbReference>
<dbReference type="AlphaFoldDB" id="A0A8C0VWI5"/>
<dbReference type="SUPFAM" id="SSF48726">
    <property type="entry name" value="Immunoglobulin"/>
    <property type="match status" value="1"/>
</dbReference>
<dbReference type="InterPro" id="IPR036179">
    <property type="entry name" value="Ig-like_dom_sf"/>
</dbReference>
<dbReference type="InterPro" id="IPR050199">
    <property type="entry name" value="IgHV"/>
</dbReference>
<evidence type="ECO:0000256" key="3">
    <source>
        <dbReference type="ARBA" id="ARBA00043265"/>
    </source>
</evidence>
<keyword evidence="1" id="KW-0391">Immunity</keyword>
<name>A0A8C0VWI5_CASCN</name>
<dbReference type="GO" id="GO:0019814">
    <property type="term" value="C:immunoglobulin complex"/>
    <property type="evidence" value="ECO:0007669"/>
    <property type="project" value="UniProtKB-KW"/>
</dbReference>
<keyword evidence="2" id="KW-1064">Adaptive immunity</keyword>
<dbReference type="FunFam" id="2.60.40.10:FF:001878">
    <property type="entry name" value="Immunoglobulin heavy variable 1-4"/>
    <property type="match status" value="1"/>
</dbReference>
<feature type="domain" description="Ig-like" evidence="4">
    <location>
        <begin position="1"/>
        <end position="87"/>
    </location>
</feature>
<evidence type="ECO:0000259" key="4">
    <source>
        <dbReference type="PROSITE" id="PS50835"/>
    </source>
</evidence>
<dbReference type="Ensembl" id="ENSCCNT00000001208.1">
    <property type="protein sequence ID" value="ENSCCNP00000000928.1"/>
    <property type="gene ID" value="ENSCCNG00000001039.1"/>
</dbReference>
<sequence>PGLMKPSETLTLTCTITGFSLSNYNIEWVWQPPKKGLEWVGVIWSNGNTGYNTALKSRVSITRDTSKNQVTLALSNLIAEDTAMYYCARDTCVNFSVKYNIFTCDLLCFKLGN</sequence>
<dbReference type="PANTHER" id="PTHR23266">
    <property type="entry name" value="IMMUNOGLOBULIN HEAVY CHAIN"/>
    <property type="match status" value="1"/>
</dbReference>
<evidence type="ECO:0000313" key="5">
    <source>
        <dbReference type="Ensembl" id="ENSCCNP00000000928.1"/>
    </source>
</evidence>
<dbReference type="GO" id="GO:0005576">
    <property type="term" value="C:extracellular region"/>
    <property type="evidence" value="ECO:0007669"/>
    <property type="project" value="UniProtKB-ARBA"/>
</dbReference>
<evidence type="ECO:0000256" key="1">
    <source>
        <dbReference type="ARBA" id="ARBA00022859"/>
    </source>
</evidence>
<reference evidence="5" key="1">
    <citation type="submission" date="2023-09" db="UniProtKB">
        <authorList>
            <consortium name="Ensembl"/>
        </authorList>
    </citation>
    <scope>IDENTIFICATION</scope>
</reference>
<dbReference type="Pfam" id="PF07686">
    <property type="entry name" value="V-set"/>
    <property type="match status" value="1"/>
</dbReference>
<dbReference type="InterPro" id="IPR013783">
    <property type="entry name" value="Ig-like_fold"/>
</dbReference>
<keyword evidence="3" id="KW-1280">Immunoglobulin</keyword>
<protein>
    <recommendedName>
        <fullName evidence="4">Ig-like domain-containing protein</fullName>
    </recommendedName>
</protein>
<dbReference type="InterPro" id="IPR013106">
    <property type="entry name" value="Ig_V-set"/>
</dbReference>
<organism evidence="5">
    <name type="scientific">Castor canadensis</name>
    <name type="common">American beaver</name>
    <dbReference type="NCBI Taxonomy" id="51338"/>
    <lineage>
        <taxon>Eukaryota</taxon>
        <taxon>Metazoa</taxon>
        <taxon>Chordata</taxon>
        <taxon>Craniata</taxon>
        <taxon>Vertebrata</taxon>
        <taxon>Euteleostomi</taxon>
        <taxon>Mammalia</taxon>
        <taxon>Eutheria</taxon>
        <taxon>Euarchontoglires</taxon>
        <taxon>Glires</taxon>
        <taxon>Rodentia</taxon>
        <taxon>Castorimorpha</taxon>
        <taxon>Castoridae</taxon>
        <taxon>Castor</taxon>
    </lineage>
</organism>
<dbReference type="PROSITE" id="PS50835">
    <property type="entry name" value="IG_LIKE"/>
    <property type="match status" value="1"/>
</dbReference>
<evidence type="ECO:0000256" key="2">
    <source>
        <dbReference type="ARBA" id="ARBA00023130"/>
    </source>
</evidence>
<accession>A0A8C0VWI5</accession>
<dbReference type="InterPro" id="IPR007110">
    <property type="entry name" value="Ig-like_dom"/>
</dbReference>